<accession>A0A5C5W8I3</accession>
<gene>
    <name evidence="2" type="ORF">Pla111_16590</name>
</gene>
<protein>
    <submittedName>
        <fullName evidence="2">Uncharacterized protein</fullName>
    </submittedName>
</protein>
<evidence type="ECO:0000313" key="3">
    <source>
        <dbReference type="Proteomes" id="UP000318995"/>
    </source>
</evidence>
<proteinExistence type="predicted"/>
<dbReference type="EMBL" id="SJPH01000003">
    <property type="protein sequence ID" value="TWT46563.1"/>
    <property type="molecule type" value="Genomic_DNA"/>
</dbReference>
<reference evidence="2 3" key="1">
    <citation type="submission" date="2019-02" db="EMBL/GenBank/DDBJ databases">
        <title>Deep-cultivation of Planctomycetes and their phenomic and genomic characterization uncovers novel biology.</title>
        <authorList>
            <person name="Wiegand S."/>
            <person name="Jogler M."/>
            <person name="Boedeker C."/>
            <person name="Pinto D."/>
            <person name="Vollmers J."/>
            <person name="Rivas-Marin E."/>
            <person name="Kohn T."/>
            <person name="Peeters S.H."/>
            <person name="Heuer A."/>
            <person name="Rast P."/>
            <person name="Oberbeckmann S."/>
            <person name="Bunk B."/>
            <person name="Jeske O."/>
            <person name="Meyerdierks A."/>
            <person name="Storesund J.E."/>
            <person name="Kallscheuer N."/>
            <person name="Luecker S."/>
            <person name="Lage O.M."/>
            <person name="Pohl T."/>
            <person name="Merkel B.J."/>
            <person name="Hornburger P."/>
            <person name="Mueller R.-W."/>
            <person name="Bruemmer F."/>
            <person name="Labrenz M."/>
            <person name="Spormann A.M."/>
            <person name="Op Den Camp H."/>
            <person name="Overmann J."/>
            <person name="Amann R."/>
            <person name="Jetten M.S.M."/>
            <person name="Mascher T."/>
            <person name="Medema M.H."/>
            <person name="Devos D.P."/>
            <person name="Kaster A.-K."/>
            <person name="Ovreas L."/>
            <person name="Rohde M."/>
            <person name="Galperin M.Y."/>
            <person name="Jogler C."/>
        </authorList>
    </citation>
    <scope>NUCLEOTIDE SEQUENCE [LARGE SCALE GENOMIC DNA]</scope>
    <source>
        <strain evidence="2 3">Pla111</strain>
    </source>
</reference>
<dbReference type="OrthoDB" id="280018at2"/>
<sequence length="75" mass="8053">MWRSFFLAIGVYCCLLGLEALAINRAVLKPQVRSGQVVSPSRNVTPPEWAPWSLLSGGAVVVLYSLTLHRAGGGD</sequence>
<keyword evidence="1" id="KW-1133">Transmembrane helix</keyword>
<evidence type="ECO:0000313" key="2">
    <source>
        <dbReference type="EMBL" id="TWT46563.1"/>
    </source>
</evidence>
<dbReference type="AlphaFoldDB" id="A0A5C5W8I3"/>
<comment type="caution">
    <text evidence="2">The sequence shown here is derived from an EMBL/GenBank/DDBJ whole genome shotgun (WGS) entry which is preliminary data.</text>
</comment>
<name>A0A5C5W8I3_9BACT</name>
<keyword evidence="3" id="KW-1185">Reference proteome</keyword>
<feature type="transmembrane region" description="Helical" evidence="1">
    <location>
        <begin position="49"/>
        <end position="68"/>
    </location>
</feature>
<keyword evidence="1" id="KW-0812">Transmembrane</keyword>
<organism evidence="2 3">
    <name type="scientific">Botrimarina hoheduenensis</name>
    <dbReference type="NCBI Taxonomy" id="2528000"/>
    <lineage>
        <taxon>Bacteria</taxon>
        <taxon>Pseudomonadati</taxon>
        <taxon>Planctomycetota</taxon>
        <taxon>Planctomycetia</taxon>
        <taxon>Pirellulales</taxon>
        <taxon>Lacipirellulaceae</taxon>
        <taxon>Botrimarina</taxon>
    </lineage>
</organism>
<evidence type="ECO:0000256" key="1">
    <source>
        <dbReference type="SAM" id="Phobius"/>
    </source>
</evidence>
<dbReference type="Proteomes" id="UP000318995">
    <property type="component" value="Unassembled WGS sequence"/>
</dbReference>
<keyword evidence="1" id="KW-0472">Membrane</keyword>